<sequence length="194" mass="22472">MESSRPKEERKTKEHITPGNGNRHEKDEQELDGIRKGGRGQSGLENAGRRPMLHWEERVRQYYQALLNRLDEVKRNEASLRRSQLYSETVKSSHVPGGGSFNDAVVNRRMEKVFEAELLYQLSNVNREEYIDVNEENTLENDNNNNDINGYNEVLDMESKQKSLSATDVKLTNDSNLVEQPMLLSNYRVLEFGR</sequence>
<organism evidence="1 2">
    <name type="scientific">Schistosoma margrebowiei</name>
    <dbReference type="NCBI Taxonomy" id="48269"/>
    <lineage>
        <taxon>Eukaryota</taxon>
        <taxon>Metazoa</taxon>
        <taxon>Spiralia</taxon>
        <taxon>Lophotrochozoa</taxon>
        <taxon>Platyhelminthes</taxon>
        <taxon>Trematoda</taxon>
        <taxon>Digenea</taxon>
        <taxon>Strigeidida</taxon>
        <taxon>Schistosomatoidea</taxon>
        <taxon>Schistosomatidae</taxon>
        <taxon>Schistosoma</taxon>
    </lineage>
</organism>
<dbReference type="STRING" id="48269.A0A183MAT9"/>
<reference evidence="1 2" key="1">
    <citation type="submission" date="2018-11" db="EMBL/GenBank/DDBJ databases">
        <authorList>
            <consortium name="Pathogen Informatics"/>
        </authorList>
    </citation>
    <scope>NUCLEOTIDE SEQUENCE [LARGE SCALE GENOMIC DNA]</scope>
    <source>
        <strain evidence="1 2">Zambia</strain>
    </source>
</reference>
<gene>
    <name evidence="1" type="ORF">SMRZ_LOCUS13164</name>
</gene>
<dbReference type="AlphaFoldDB" id="A0A183MAT9"/>
<name>A0A183MAT9_9TREM</name>
<dbReference type="Proteomes" id="UP000277204">
    <property type="component" value="Unassembled WGS sequence"/>
</dbReference>
<dbReference type="EMBL" id="UZAI01009248">
    <property type="protein sequence ID" value="VDP04247.1"/>
    <property type="molecule type" value="Genomic_DNA"/>
</dbReference>
<accession>A0A183MAT9</accession>
<proteinExistence type="predicted"/>
<keyword evidence="2" id="KW-1185">Reference proteome</keyword>
<evidence type="ECO:0000313" key="2">
    <source>
        <dbReference type="Proteomes" id="UP000277204"/>
    </source>
</evidence>
<protein>
    <submittedName>
        <fullName evidence="1">Uncharacterized protein</fullName>
    </submittedName>
</protein>
<evidence type="ECO:0000313" key="1">
    <source>
        <dbReference type="EMBL" id="VDP04247.1"/>
    </source>
</evidence>